<dbReference type="PANTHER" id="PTHR44196">
    <property type="entry name" value="DEHYDROGENASE/REDUCTASE SDR FAMILY MEMBER 7B"/>
    <property type="match status" value="1"/>
</dbReference>
<dbReference type="PRINTS" id="PR00081">
    <property type="entry name" value="GDHRDH"/>
</dbReference>
<dbReference type="CDD" id="cd05233">
    <property type="entry name" value="SDR_c"/>
    <property type="match status" value="1"/>
</dbReference>
<organism evidence="4 5">
    <name type="scientific">Tahibacter amnicola</name>
    <dbReference type="NCBI Taxonomy" id="2976241"/>
    <lineage>
        <taxon>Bacteria</taxon>
        <taxon>Pseudomonadati</taxon>
        <taxon>Pseudomonadota</taxon>
        <taxon>Gammaproteobacteria</taxon>
        <taxon>Lysobacterales</taxon>
        <taxon>Rhodanobacteraceae</taxon>
        <taxon>Tahibacter</taxon>
    </lineage>
</organism>
<dbReference type="PRINTS" id="PR00080">
    <property type="entry name" value="SDRFAMILY"/>
</dbReference>
<comment type="similarity">
    <text evidence="1 3">Belongs to the short-chain dehydrogenases/reductases (SDR) family.</text>
</comment>
<dbReference type="Gene3D" id="3.40.50.720">
    <property type="entry name" value="NAD(P)-binding Rossmann-like Domain"/>
    <property type="match status" value="1"/>
</dbReference>
<dbReference type="SUPFAM" id="SSF51735">
    <property type="entry name" value="NAD(P)-binding Rossmann-fold domains"/>
    <property type="match status" value="1"/>
</dbReference>
<keyword evidence="2" id="KW-0560">Oxidoreductase</keyword>
<dbReference type="EMBL" id="CP104694">
    <property type="protein sequence ID" value="UXI69725.1"/>
    <property type="molecule type" value="Genomic_DNA"/>
</dbReference>
<keyword evidence="5" id="KW-1185">Reference proteome</keyword>
<accession>A0ABY6BL15</accession>
<dbReference type="Proteomes" id="UP001064632">
    <property type="component" value="Chromosome"/>
</dbReference>
<dbReference type="Pfam" id="PF00106">
    <property type="entry name" value="adh_short"/>
    <property type="match status" value="1"/>
</dbReference>
<proteinExistence type="inferred from homology"/>
<protein>
    <submittedName>
        <fullName evidence="4">SDR family oxidoreductase</fullName>
    </submittedName>
</protein>
<dbReference type="InterPro" id="IPR002347">
    <property type="entry name" value="SDR_fam"/>
</dbReference>
<evidence type="ECO:0000256" key="1">
    <source>
        <dbReference type="ARBA" id="ARBA00006484"/>
    </source>
</evidence>
<dbReference type="PIRSF" id="PIRSF000126">
    <property type="entry name" value="11-beta-HSD1"/>
    <property type="match status" value="1"/>
</dbReference>
<dbReference type="RefSeq" id="WP_261696678.1">
    <property type="nucleotide sequence ID" value="NZ_CP104694.1"/>
</dbReference>
<evidence type="ECO:0000313" key="5">
    <source>
        <dbReference type="Proteomes" id="UP001064632"/>
    </source>
</evidence>
<evidence type="ECO:0000256" key="2">
    <source>
        <dbReference type="ARBA" id="ARBA00023002"/>
    </source>
</evidence>
<evidence type="ECO:0000256" key="3">
    <source>
        <dbReference type="RuleBase" id="RU000363"/>
    </source>
</evidence>
<dbReference type="InterPro" id="IPR036291">
    <property type="entry name" value="NAD(P)-bd_dom_sf"/>
</dbReference>
<evidence type="ECO:0000313" key="4">
    <source>
        <dbReference type="EMBL" id="UXI69725.1"/>
    </source>
</evidence>
<dbReference type="PANTHER" id="PTHR44196:SF2">
    <property type="entry name" value="SHORT-CHAIN DEHYDROGENASE-RELATED"/>
    <property type="match status" value="1"/>
</dbReference>
<sequence length="276" mass="30428">MNAPASRWALVTGASAGIGEAFARELAGKGIHLVLTARREDRLTALAEDLRSRHDIRTETIAADLARPDASARLCEELDRRGITIDILINNAGYGVPGHYLAQPWTVHADFLQVLVTAPCELAYRLLPGMQRRGYGRIANIASLAGHVPSSAGHAMYAASKAFLIKFSQSLALENRDKDIRVCAVCPGFTFSEFHDVTGARAQVSTMPRWMWMTSEEVAREGWSAVERGDIVHVTGRVNRLIKTLIKLLPDRLALNLVQRRSKSYRVMDPQQGTAE</sequence>
<gene>
    <name evidence="4" type="ORF">N4264_08855</name>
</gene>
<name>A0ABY6BL15_9GAMM</name>
<reference evidence="4" key="1">
    <citation type="submission" date="2022-09" db="EMBL/GenBank/DDBJ databases">
        <title>Tahibacter sp. nov., isolated from a fresh water.</title>
        <authorList>
            <person name="Baek J.H."/>
            <person name="Lee J.K."/>
            <person name="Kim J.M."/>
            <person name="Jeon C.O."/>
        </authorList>
    </citation>
    <scope>NUCLEOTIDE SEQUENCE</scope>
    <source>
        <strain evidence="4">W38</strain>
    </source>
</reference>